<dbReference type="KEGG" id="cbei:LF65_03837"/>
<dbReference type="AlphaFoldDB" id="A0A0B5QDS1"/>
<feature type="domain" description="PAS" evidence="6">
    <location>
        <begin position="127"/>
        <end position="178"/>
    </location>
</feature>
<dbReference type="InterPro" id="IPR009057">
    <property type="entry name" value="Homeodomain-like_sf"/>
</dbReference>
<feature type="domain" description="Sigma-54 factor interaction" evidence="5">
    <location>
        <begin position="267"/>
        <end position="497"/>
    </location>
</feature>
<evidence type="ECO:0000259" key="6">
    <source>
        <dbReference type="PROSITE" id="PS50112"/>
    </source>
</evidence>
<dbReference type="InterPro" id="IPR025943">
    <property type="entry name" value="Sigma_54_int_dom_ATP-bd_2"/>
</dbReference>
<dbReference type="Proteomes" id="UP000031866">
    <property type="component" value="Chromosome"/>
</dbReference>
<dbReference type="PROSITE" id="PS00675">
    <property type="entry name" value="SIGMA54_INTERACT_1"/>
    <property type="match status" value="1"/>
</dbReference>
<keyword evidence="3" id="KW-0805">Transcription regulation</keyword>
<evidence type="ECO:0000313" key="8">
    <source>
        <dbReference type="Proteomes" id="UP000031866"/>
    </source>
</evidence>
<dbReference type="GO" id="GO:0043565">
    <property type="term" value="F:sequence-specific DNA binding"/>
    <property type="evidence" value="ECO:0007669"/>
    <property type="project" value="InterPro"/>
</dbReference>
<dbReference type="Pfam" id="PF00158">
    <property type="entry name" value="Sigma54_activat"/>
    <property type="match status" value="1"/>
</dbReference>
<dbReference type="InterPro" id="IPR058031">
    <property type="entry name" value="AAA_lid_NorR"/>
</dbReference>
<gene>
    <name evidence="7" type="ORF">LF65_03837</name>
</gene>
<dbReference type="GO" id="GO:0006355">
    <property type="term" value="P:regulation of DNA-templated transcription"/>
    <property type="evidence" value="ECO:0007669"/>
    <property type="project" value="InterPro"/>
</dbReference>
<dbReference type="PRINTS" id="PR01590">
    <property type="entry name" value="HTHFIS"/>
</dbReference>
<dbReference type="InterPro" id="IPR025662">
    <property type="entry name" value="Sigma_54_int_dom_ATP-bd_1"/>
</dbReference>
<dbReference type="Pfam" id="PF02954">
    <property type="entry name" value="HTH_8"/>
    <property type="match status" value="1"/>
</dbReference>
<organism evidence="7 8">
    <name type="scientific">Clostridium beijerinckii</name>
    <name type="common">Clostridium MP</name>
    <dbReference type="NCBI Taxonomy" id="1520"/>
    <lineage>
        <taxon>Bacteria</taxon>
        <taxon>Bacillati</taxon>
        <taxon>Bacillota</taxon>
        <taxon>Clostridia</taxon>
        <taxon>Eubacteriales</taxon>
        <taxon>Clostridiaceae</taxon>
        <taxon>Clostridium</taxon>
    </lineage>
</organism>
<dbReference type="SUPFAM" id="SSF46689">
    <property type="entry name" value="Homeodomain-like"/>
    <property type="match status" value="1"/>
</dbReference>
<dbReference type="PANTHER" id="PTHR32071:SF57">
    <property type="entry name" value="C4-DICARBOXYLATE TRANSPORT TRANSCRIPTIONAL REGULATORY PROTEIN DCTD"/>
    <property type="match status" value="1"/>
</dbReference>
<evidence type="ECO:0000256" key="2">
    <source>
        <dbReference type="ARBA" id="ARBA00022840"/>
    </source>
</evidence>
<dbReference type="PROSITE" id="PS50045">
    <property type="entry name" value="SIGMA54_INTERACT_4"/>
    <property type="match status" value="1"/>
</dbReference>
<dbReference type="Gene3D" id="3.30.450.20">
    <property type="entry name" value="PAS domain"/>
    <property type="match status" value="2"/>
</dbReference>
<name>A0A0B5QDS1_CLOBE</name>
<dbReference type="InterPro" id="IPR035965">
    <property type="entry name" value="PAS-like_dom_sf"/>
</dbReference>
<dbReference type="InterPro" id="IPR027417">
    <property type="entry name" value="P-loop_NTPase"/>
</dbReference>
<dbReference type="EMBL" id="CP010086">
    <property type="protein sequence ID" value="AJH00390.1"/>
    <property type="molecule type" value="Genomic_DNA"/>
</dbReference>
<sequence>MSNKPLFKNYISKLEVILDNMFNAIIAVDSNDKILFINEAASILFDIDSKGGLGKNIKEIMPDPDIEYFLSTKKEEIKRPIVVNELNLILSIIPFGENTNTQGSMLIFSNVTNYSQLIHKLEEERDSKEILNTVIETAYDGMIIIDKQGIVTMISNAYTEFLGIKREDAIGRHVNEVIENTRMPIVLETGKEEVAQLHKIKGSYMIASRIPIVKNGEIIGVVGKVLFRNVKELNSLYKRISVIEKELATYKSRFREFNKANYSLENIIGESEPIVMAKAIVEKAAHTNSNVLILGESGTGKEIFAHAIHSESNRHEGPFVKVNCAAIPSDLLESELFGYEAGAFTGAKKEGKIGKFEIANEGTIFLDEIGDMPLHMQVKLLRVIQEREVEKVGGVASKKINIRIIAATNRNLERLVEEGKFREDLYYRLNVVTIEIPPLRERGNDIILISNHLIKKLSVDLDKKVRGISKEAEQYLKTYEWKGNVRELENILERAINIMENSEIIEVKDLPKEITGKKVSMVPKKLQDILAESEKNAIILALRAADGNKTKAAKILDIGRTSLYEKIEKYKIQT</sequence>
<dbReference type="InterPro" id="IPR003593">
    <property type="entry name" value="AAA+_ATPase"/>
</dbReference>
<keyword evidence="1" id="KW-0547">Nucleotide-binding</keyword>
<dbReference type="PANTHER" id="PTHR32071">
    <property type="entry name" value="TRANSCRIPTIONAL REGULATORY PROTEIN"/>
    <property type="match status" value="1"/>
</dbReference>
<feature type="domain" description="PAS" evidence="6">
    <location>
        <begin position="10"/>
        <end position="80"/>
    </location>
</feature>
<reference evidence="8" key="1">
    <citation type="submission" date="2014-12" db="EMBL/GenBank/DDBJ databases">
        <title>Genome sequence of Clostridium beijerinckii strain 59B.</title>
        <authorList>
            <person name="Little G.T."/>
            <person name="Minton N.P."/>
        </authorList>
    </citation>
    <scope>NUCLEOTIDE SEQUENCE [LARGE SCALE GENOMIC DNA]</scope>
    <source>
        <strain evidence="8">59B</strain>
    </source>
</reference>
<proteinExistence type="predicted"/>
<dbReference type="InterPro" id="IPR002078">
    <property type="entry name" value="Sigma_54_int"/>
</dbReference>
<dbReference type="Gene3D" id="1.10.8.60">
    <property type="match status" value="1"/>
</dbReference>
<dbReference type="InterPro" id="IPR013767">
    <property type="entry name" value="PAS_fold"/>
</dbReference>
<dbReference type="PROSITE" id="PS00676">
    <property type="entry name" value="SIGMA54_INTERACT_2"/>
    <property type="match status" value="1"/>
</dbReference>
<accession>A0A0B5QDS1</accession>
<dbReference type="Gene3D" id="1.10.10.60">
    <property type="entry name" value="Homeodomain-like"/>
    <property type="match status" value="1"/>
</dbReference>
<dbReference type="CDD" id="cd00130">
    <property type="entry name" value="PAS"/>
    <property type="match status" value="2"/>
</dbReference>
<dbReference type="RefSeq" id="WP_041898149.1">
    <property type="nucleotide sequence ID" value="NZ_CP010086.2"/>
</dbReference>
<dbReference type="Pfam" id="PF00989">
    <property type="entry name" value="PAS"/>
    <property type="match status" value="2"/>
</dbReference>
<dbReference type="FunFam" id="3.40.50.300:FF:000006">
    <property type="entry name" value="DNA-binding transcriptional regulator NtrC"/>
    <property type="match status" value="1"/>
</dbReference>
<keyword evidence="2" id="KW-0067">ATP-binding</keyword>
<dbReference type="Gene3D" id="3.40.50.300">
    <property type="entry name" value="P-loop containing nucleotide triphosphate hydrolases"/>
    <property type="match status" value="1"/>
</dbReference>
<dbReference type="STRING" id="1520.LF65_03837"/>
<dbReference type="SMART" id="SM00091">
    <property type="entry name" value="PAS"/>
    <property type="match status" value="2"/>
</dbReference>
<dbReference type="InterPro" id="IPR000014">
    <property type="entry name" value="PAS"/>
</dbReference>
<dbReference type="NCBIfam" id="TIGR00229">
    <property type="entry name" value="sensory_box"/>
    <property type="match status" value="1"/>
</dbReference>
<dbReference type="SUPFAM" id="SSF55785">
    <property type="entry name" value="PYP-like sensor domain (PAS domain)"/>
    <property type="match status" value="2"/>
</dbReference>
<dbReference type="InterPro" id="IPR002197">
    <property type="entry name" value="HTH_Fis"/>
</dbReference>
<evidence type="ECO:0000259" key="5">
    <source>
        <dbReference type="PROSITE" id="PS50045"/>
    </source>
</evidence>
<dbReference type="SUPFAM" id="SSF52540">
    <property type="entry name" value="P-loop containing nucleoside triphosphate hydrolases"/>
    <property type="match status" value="1"/>
</dbReference>
<dbReference type="GO" id="GO:0005524">
    <property type="term" value="F:ATP binding"/>
    <property type="evidence" value="ECO:0007669"/>
    <property type="project" value="UniProtKB-KW"/>
</dbReference>
<evidence type="ECO:0000313" key="7">
    <source>
        <dbReference type="EMBL" id="AJH00390.1"/>
    </source>
</evidence>
<evidence type="ECO:0000256" key="1">
    <source>
        <dbReference type="ARBA" id="ARBA00022741"/>
    </source>
</evidence>
<dbReference type="OrthoDB" id="9803970at2"/>
<evidence type="ECO:0000256" key="4">
    <source>
        <dbReference type="ARBA" id="ARBA00023163"/>
    </source>
</evidence>
<dbReference type="PROSITE" id="PS50112">
    <property type="entry name" value="PAS"/>
    <property type="match status" value="2"/>
</dbReference>
<dbReference type="SMART" id="SM00382">
    <property type="entry name" value="AAA"/>
    <property type="match status" value="1"/>
</dbReference>
<dbReference type="Pfam" id="PF25601">
    <property type="entry name" value="AAA_lid_14"/>
    <property type="match status" value="1"/>
</dbReference>
<protein>
    <submittedName>
        <fullName evidence="7">AAA family ATPase</fullName>
    </submittedName>
</protein>
<keyword evidence="4" id="KW-0804">Transcription</keyword>
<evidence type="ECO:0000256" key="3">
    <source>
        <dbReference type="ARBA" id="ARBA00023015"/>
    </source>
</evidence>
<dbReference type="CDD" id="cd00009">
    <property type="entry name" value="AAA"/>
    <property type="match status" value="1"/>
</dbReference>